<organism evidence="2 3">
    <name type="scientific">Sphingomonas cavernae</name>
    <dbReference type="NCBI Taxonomy" id="2320861"/>
    <lineage>
        <taxon>Bacteria</taxon>
        <taxon>Pseudomonadati</taxon>
        <taxon>Pseudomonadota</taxon>
        <taxon>Alphaproteobacteria</taxon>
        <taxon>Sphingomonadales</taxon>
        <taxon>Sphingomonadaceae</taxon>
        <taxon>Sphingomonas</taxon>
    </lineage>
</organism>
<dbReference type="Proteomes" id="UP000286100">
    <property type="component" value="Unassembled WGS sequence"/>
</dbReference>
<feature type="domain" description="AB hydrolase-1" evidence="1">
    <location>
        <begin position="102"/>
        <end position="149"/>
    </location>
</feature>
<comment type="caution">
    <text evidence="2">The sequence shown here is derived from an EMBL/GenBank/DDBJ whole genome shotgun (WGS) entry which is preliminary data.</text>
</comment>
<proteinExistence type="predicted"/>
<keyword evidence="3" id="KW-1185">Reference proteome</keyword>
<reference evidence="2 3" key="1">
    <citation type="submission" date="2018-09" db="EMBL/GenBank/DDBJ databases">
        <authorList>
            <person name="Zhu H."/>
        </authorList>
    </citation>
    <scope>NUCLEOTIDE SEQUENCE [LARGE SCALE GENOMIC DNA]</scope>
    <source>
        <strain evidence="2 3">K2R01-6</strain>
    </source>
</reference>
<dbReference type="PANTHER" id="PTHR37946">
    <property type="entry name" value="SLL1969 PROTEIN"/>
    <property type="match status" value="1"/>
</dbReference>
<accession>A0A418WQ17</accession>
<dbReference type="AlphaFoldDB" id="A0A418WQ17"/>
<dbReference type="GO" id="GO:0016787">
    <property type="term" value="F:hydrolase activity"/>
    <property type="evidence" value="ECO:0007669"/>
    <property type="project" value="UniProtKB-KW"/>
</dbReference>
<dbReference type="EMBL" id="QYUM01000002">
    <property type="protein sequence ID" value="RJF93338.1"/>
    <property type="molecule type" value="Genomic_DNA"/>
</dbReference>
<keyword evidence="2" id="KW-0378">Hydrolase</keyword>
<dbReference type="Pfam" id="PF00561">
    <property type="entry name" value="Abhydrolase_1"/>
    <property type="match status" value="1"/>
</dbReference>
<evidence type="ECO:0000313" key="2">
    <source>
        <dbReference type="EMBL" id="RJF93338.1"/>
    </source>
</evidence>
<name>A0A418WQ17_9SPHN</name>
<evidence type="ECO:0000259" key="1">
    <source>
        <dbReference type="Pfam" id="PF00561"/>
    </source>
</evidence>
<dbReference type="SUPFAM" id="SSF53474">
    <property type="entry name" value="alpha/beta-Hydrolases"/>
    <property type="match status" value="1"/>
</dbReference>
<sequence length="236" mass="26370">MGRVVSQLQTQYVSAPPLGALLREVRVLADLRRGWRYGPALRFEHDGERKPVMVLPGFLASDGSTVMLRRTLKAANYMTYSWGQGRNFGVRSDIIERLDRKMDRIERECGQPAALIGWSLGGLIAREYAKHRPDRVSRVITLGSPFSGDLRANHAWRLYELINRHPVDRTPLPVNLTEKPPVPTFALWSENDGVVAPATSRGLPHERDHALEVACGHMGFTTSPDSIEAILKALEA</sequence>
<dbReference type="InterPro" id="IPR000073">
    <property type="entry name" value="AB_hydrolase_1"/>
</dbReference>
<dbReference type="PANTHER" id="PTHR37946:SF1">
    <property type="entry name" value="SLL1969 PROTEIN"/>
    <property type="match status" value="1"/>
</dbReference>
<evidence type="ECO:0000313" key="3">
    <source>
        <dbReference type="Proteomes" id="UP000286100"/>
    </source>
</evidence>
<dbReference type="InterPro" id="IPR029058">
    <property type="entry name" value="AB_hydrolase_fold"/>
</dbReference>
<dbReference type="OrthoDB" id="7389193at2"/>
<protein>
    <submittedName>
        <fullName evidence="2">Alpha/beta hydrolase</fullName>
    </submittedName>
</protein>
<gene>
    <name evidence="2" type="ORF">D3876_03030</name>
</gene>
<dbReference type="Gene3D" id="3.40.50.1820">
    <property type="entry name" value="alpha/beta hydrolase"/>
    <property type="match status" value="1"/>
</dbReference>